<feature type="binding site" description="axial binding residue" evidence="7">
    <location>
        <position position="357"/>
    </location>
    <ligand>
        <name>heme</name>
        <dbReference type="ChEBI" id="CHEBI:30413"/>
    </ligand>
    <ligandPart>
        <name>Fe</name>
        <dbReference type="ChEBI" id="CHEBI:18248"/>
    </ligandPart>
</feature>
<dbReference type="PRINTS" id="PR00385">
    <property type="entry name" value="P450"/>
</dbReference>
<sequence length="390" mass="44251">MTLKLGSVTTVIASSPETAKEILQKHDKTFSACVVPDAVTAQPNPEATMAWVPADNMWRNKRRICNTQMFTNQRLDSLQELRHQKAEQLVSHIRKLCENGLSVDIGRVALATMLNFVSRTIFSIDLVDPESDTAQEFKNLVWTVNENAGKPNLSGYFPVLKWLDLQGVKGRIKPAYIRLHEIFEQQIEKRLETRGSGMMKEGDFLDVLLDQCKDEGAGFDRNTIKPLIMAMAELLRKPEELNKVRQEINEKIGTERPVKESDIDKLPYLQAVVKETLRLHPAAALLLPHKAQNDIEVLGYTVPKDSQVFVNAWVIGRDPKSWVRPLEYLPERFIESSVSYKGRDFEYIPFGAGRRICPGMPLAIRMVNLMLASIIQPFSWKLPKGMAPEN</sequence>
<dbReference type="InterPro" id="IPR017972">
    <property type="entry name" value="Cyt_P450_CS"/>
</dbReference>
<dbReference type="PANTHER" id="PTHR47950:SF44">
    <property type="entry name" value="CYTOCHROME P450, FAMILY 76, SUBFAMILY C, POLYPEPTIDE 5-RELATED"/>
    <property type="match status" value="1"/>
</dbReference>
<evidence type="ECO:0008006" key="11">
    <source>
        <dbReference type="Google" id="ProtNLM"/>
    </source>
</evidence>
<reference evidence="9 10" key="2">
    <citation type="journal article" date="2017" name="Genome Biol.">
        <title>New reference genome sequences of hot pepper reveal the massive evolution of plant disease-resistance genes by retroduplication.</title>
        <authorList>
            <person name="Kim S."/>
            <person name="Park J."/>
            <person name="Yeom S.I."/>
            <person name="Kim Y.M."/>
            <person name="Seo E."/>
            <person name="Kim K.T."/>
            <person name="Kim M.S."/>
            <person name="Lee J.M."/>
            <person name="Cheong K."/>
            <person name="Shin H.S."/>
            <person name="Kim S.B."/>
            <person name="Han K."/>
            <person name="Lee J."/>
            <person name="Park M."/>
            <person name="Lee H.A."/>
            <person name="Lee H.Y."/>
            <person name="Lee Y."/>
            <person name="Oh S."/>
            <person name="Lee J.H."/>
            <person name="Choi E."/>
            <person name="Choi E."/>
            <person name="Lee S.E."/>
            <person name="Jeon J."/>
            <person name="Kim H."/>
            <person name="Choi G."/>
            <person name="Song H."/>
            <person name="Lee J."/>
            <person name="Lee S.C."/>
            <person name="Kwon J.K."/>
            <person name="Lee H.Y."/>
            <person name="Koo N."/>
            <person name="Hong Y."/>
            <person name="Kim R.W."/>
            <person name="Kang W.H."/>
            <person name="Huh J.H."/>
            <person name="Kang B.C."/>
            <person name="Yang T.J."/>
            <person name="Lee Y.H."/>
            <person name="Bennetzen J.L."/>
            <person name="Choi D."/>
        </authorList>
    </citation>
    <scope>NUCLEOTIDE SEQUENCE [LARGE SCALE GENOMIC DNA]</scope>
    <source>
        <strain evidence="10">cv. CM334</strain>
    </source>
</reference>
<dbReference type="InterPro" id="IPR036396">
    <property type="entry name" value="Cyt_P450_sf"/>
</dbReference>
<dbReference type="PANTHER" id="PTHR47950">
    <property type="entry name" value="CYTOCHROME P450, FAMILY 76, SUBFAMILY C, POLYPEPTIDE 5-RELATED"/>
    <property type="match status" value="1"/>
</dbReference>
<dbReference type="SUPFAM" id="SSF48264">
    <property type="entry name" value="Cytochrome P450"/>
    <property type="match status" value="1"/>
</dbReference>
<dbReference type="PRINTS" id="PR00463">
    <property type="entry name" value="EP450I"/>
</dbReference>
<dbReference type="Gene3D" id="1.10.630.10">
    <property type="entry name" value="Cytochrome P450"/>
    <property type="match status" value="1"/>
</dbReference>
<comment type="similarity">
    <text evidence="1 8">Belongs to the cytochrome P450 family.</text>
</comment>
<dbReference type="InterPro" id="IPR002401">
    <property type="entry name" value="Cyt_P450_E_grp-I"/>
</dbReference>
<organism evidence="9 10">
    <name type="scientific">Capsicum annuum</name>
    <name type="common">Capsicum pepper</name>
    <dbReference type="NCBI Taxonomy" id="4072"/>
    <lineage>
        <taxon>Eukaryota</taxon>
        <taxon>Viridiplantae</taxon>
        <taxon>Streptophyta</taxon>
        <taxon>Embryophyta</taxon>
        <taxon>Tracheophyta</taxon>
        <taxon>Spermatophyta</taxon>
        <taxon>Magnoliopsida</taxon>
        <taxon>eudicotyledons</taxon>
        <taxon>Gunneridae</taxon>
        <taxon>Pentapetalae</taxon>
        <taxon>asterids</taxon>
        <taxon>lamiids</taxon>
        <taxon>Solanales</taxon>
        <taxon>Solanaceae</taxon>
        <taxon>Solanoideae</taxon>
        <taxon>Capsiceae</taxon>
        <taxon>Capsicum</taxon>
    </lineage>
</organism>
<keyword evidence="3 7" id="KW-0479">Metal-binding</keyword>
<comment type="cofactor">
    <cofactor evidence="7">
        <name>heme</name>
        <dbReference type="ChEBI" id="CHEBI:30413"/>
    </cofactor>
</comment>
<dbReference type="GO" id="GO:0005506">
    <property type="term" value="F:iron ion binding"/>
    <property type="evidence" value="ECO:0007669"/>
    <property type="project" value="InterPro"/>
</dbReference>
<dbReference type="Proteomes" id="UP000222542">
    <property type="component" value="Unassembled WGS sequence"/>
</dbReference>
<dbReference type="GO" id="GO:0020037">
    <property type="term" value="F:heme binding"/>
    <property type="evidence" value="ECO:0007669"/>
    <property type="project" value="InterPro"/>
</dbReference>
<evidence type="ECO:0000256" key="5">
    <source>
        <dbReference type="ARBA" id="ARBA00023004"/>
    </source>
</evidence>
<dbReference type="InterPro" id="IPR001128">
    <property type="entry name" value="Cyt_P450"/>
</dbReference>
<proteinExistence type="inferred from homology"/>
<evidence type="ECO:0000256" key="8">
    <source>
        <dbReference type="RuleBase" id="RU000461"/>
    </source>
</evidence>
<dbReference type="OMA" id="KVFTVWI"/>
<dbReference type="Pfam" id="PF00067">
    <property type="entry name" value="p450"/>
    <property type="match status" value="1"/>
</dbReference>
<gene>
    <name evidence="9" type="ORF">T459_17077</name>
</gene>
<comment type="caution">
    <text evidence="9">The sequence shown here is derived from an EMBL/GenBank/DDBJ whole genome shotgun (WGS) entry which is preliminary data.</text>
</comment>
<keyword evidence="5 7" id="KW-0408">Iron</keyword>
<name>A0A2G2ZAX7_CAPAN</name>
<dbReference type="AlphaFoldDB" id="A0A2G2ZAX7"/>
<dbReference type="GO" id="GO:0016705">
    <property type="term" value="F:oxidoreductase activity, acting on paired donors, with incorporation or reduction of molecular oxygen"/>
    <property type="evidence" value="ECO:0007669"/>
    <property type="project" value="InterPro"/>
</dbReference>
<evidence type="ECO:0000313" key="10">
    <source>
        <dbReference type="Proteomes" id="UP000222542"/>
    </source>
</evidence>
<keyword evidence="6 8" id="KW-0503">Monooxygenase</keyword>
<dbReference type="GO" id="GO:0004497">
    <property type="term" value="F:monooxygenase activity"/>
    <property type="evidence" value="ECO:0007669"/>
    <property type="project" value="UniProtKB-KW"/>
</dbReference>
<evidence type="ECO:0000256" key="3">
    <source>
        <dbReference type="ARBA" id="ARBA00022723"/>
    </source>
</evidence>
<keyword evidence="2 7" id="KW-0349">Heme</keyword>
<protein>
    <recommendedName>
        <fullName evidence="11">Geraniol 8-hydroxylase-like</fullName>
    </recommendedName>
</protein>
<dbReference type="PROSITE" id="PS00086">
    <property type="entry name" value="CYTOCHROME_P450"/>
    <property type="match status" value="1"/>
</dbReference>
<dbReference type="EMBL" id="AYRZ02000006">
    <property type="protein sequence ID" value="PHT79025.1"/>
    <property type="molecule type" value="Genomic_DNA"/>
</dbReference>
<accession>A0A2G2ZAX7</accession>
<dbReference type="STRING" id="4072.A0A2G2ZAX7"/>
<dbReference type="Gramene" id="PHT79025">
    <property type="protein sequence ID" value="PHT79025"/>
    <property type="gene ID" value="T459_17077"/>
</dbReference>
<evidence type="ECO:0000256" key="7">
    <source>
        <dbReference type="PIRSR" id="PIRSR602401-1"/>
    </source>
</evidence>
<reference evidence="9 10" key="1">
    <citation type="journal article" date="2014" name="Nat. Genet.">
        <title>Genome sequence of the hot pepper provides insights into the evolution of pungency in Capsicum species.</title>
        <authorList>
            <person name="Kim S."/>
            <person name="Park M."/>
            <person name="Yeom S.I."/>
            <person name="Kim Y.M."/>
            <person name="Lee J.M."/>
            <person name="Lee H.A."/>
            <person name="Seo E."/>
            <person name="Choi J."/>
            <person name="Cheong K."/>
            <person name="Kim K.T."/>
            <person name="Jung K."/>
            <person name="Lee G.W."/>
            <person name="Oh S.K."/>
            <person name="Bae C."/>
            <person name="Kim S.B."/>
            <person name="Lee H.Y."/>
            <person name="Kim S.Y."/>
            <person name="Kim M.S."/>
            <person name="Kang B.C."/>
            <person name="Jo Y.D."/>
            <person name="Yang H.B."/>
            <person name="Jeong H.J."/>
            <person name="Kang W.H."/>
            <person name="Kwon J.K."/>
            <person name="Shin C."/>
            <person name="Lim J.Y."/>
            <person name="Park J.H."/>
            <person name="Huh J.H."/>
            <person name="Kim J.S."/>
            <person name="Kim B.D."/>
            <person name="Cohen O."/>
            <person name="Paran I."/>
            <person name="Suh M.C."/>
            <person name="Lee S.B."/>
            <person name="Kim Y.K."/>
            <person name="Shin Y."/>
            <person name="Noh S.J."/>
            <person name="Park J."/>
            <person name="Seo Y.S."/>
            <person name="Kwon S.Y."/>
            <person name="Kim H.A."/>
            <person name="Park J.M."/>
            <person name="Kim H.J."/>
            <person name="Choi S.B."/>
            <person name="Bosland P.W."/>
            <person name="Reeves G."/>
            <person name="Jo S.H."/>
            <person name="Lee B.W."/>
            <person name="Cho H.T."/>
            <person name="Choi H.S."/>
            <person name="Lee M.S."/>
            <person name="Yu Y."/>
            <person name="Do Choi Y."/>
            <person name="Park B.S."/>
            <person name="van Deynze A."/>
            <person name="Ashrafi H."/>
            <person name="Hill T."/>
            <person name="Kim W.T."/>
            <person name="Pai H.S."/>
            <person name="Ahn H.K."/>
            <person name="Yeam I."/>
            <person name="Giovannoni J.J."/>
            <person name="Rose J.K."/>
            <person name="Sorensen I."/>
            <person name="Lee S.J."/>
            <person name="Kim R.W."/>
            <person name="Choi I.Y."/>
            <person name="Choi B.S."/>
            <person name="Lim J.S."/>
            <person name="Lee Y.H."/>
            <person name="Choi D."/>
        </authorList>
    </citation>
    <scope>NUCLEOTIDE SEQUENCE [LARGE SCALE GENOMIC DNA]</scope>
    <source>
        <strain evidence="10">cv. CM334</strain>
    </source>
</reference>
<keyword evidence="10" id="KW-1185">Reference proteome</keyword>
<dbReference type="CDD" id="cd11073">
    <property type="entry name" value="CYP76-like"/>
    <property type="match status" value="1"/>
</dbReference>
<evidence type="ECO:0000256" key="1">
    <source>
        <dbReference type="ARBA" id="ARBA00010617"/>
    </source>
</evidence>
<evidence type="ECO:0000256" key="6">
    <source>
        <dbReference type="ARBA" id="ARBA00023033"/>
    </source>
</evidence>
<evidence type="ECO:0000256" key="2">
    <source>
        <dbReference type="ARBA" id="ARBA00022617"/>
    </source>
</evidence>
<keyword evidence="4 8" id="KW-0560">Oxidoreductase</keyword>
<evidence type="ECO:0000313" key="9">
    <source>
        <dbReference type="EMBL" id="PHT79025.1"/>
    </source>
</evidence>
<evidence type="ECO:0000256" key="4">
    <source>
        <dbReference type="ARBA" id="ARBA00023002"/>
    </source>
</evidence>